<dbReference type="OrthoDB" id="8904098at2759"/>
<keyword evidence="4" id="KW-0653">Protein transport</keyword>
<evidence type="ECO:0000256" key="5">
    <source>
        <dbReference type="ARBA" id="ARBA00022989"/>
    </source>
</evidence>
<evidence type="ECO:0000256" key="7">
    <source>
        <dbReference type="RuleBase" id="RU003755"/>
    </source>
</evidence>
<feature type="transmembrane region" description="Helical" evidence="8">
    <location>
        <begin position="378"/>
        <end position="401"/>
    </location>
</feature>
<dbReference type="PROSITE" id="PS01022">
    <property type="entry name" value="PTR2_1"/>
    <property type="match status" value="1"/>
</dbReference>
<sequence length="487" mass="53384">VAYIIPIIGGFIADSYFGRIKTILGAACVYIAGTVLLPASAIDYESWGWEGLTTNGRTAMFMTGLALVAIGTGGIKANVGPFGAEQVEVLGKEAIQSFFNWFYWVINVGALIAYTGVAYIQQNISFAWGFFVPLVSMIFAISVFVIVKTRYLMTHPKGSILTTACGIFVQGGCKSKPPRNPELPEGTEKRILARAKTSFGGKFQDHLVDGLVSVIRVTPFCLLVVMYWAINAQMSNTFFAQSERMDIRVGDGGYIPAAALNAFNTIIIIILIPIVDRLIYPCFEKIKRPLSYLTRIGVGMILAVIAVVVAGIVEIYRKVDLEEHSHLQVLGGENFTASSMSVFVQIPQFALIGASEIFTSITSLEFAYNQAPVAMQGLLTGLFLAATGVGNWVSTAILAIVQKATEGNPWWCDDINHCKMEYLMFLLGGLMLLNFFIFVIVAQFYTYQDPATFEKAVAKTEIEYIVEEMKLSSDTQKPISNNNNNVD</sequence>
<dbReference type="Pfam" id="PF00854">
    <property type="entry name" value="PTR2"/>
    <property type="match status" value="1"/>
</dbReference>
<feature type="non-terminal residue" evidence="9">
    <location>
        <position position="1"/>
    </location>
</feature>
<feature type="transmembrane region" description="Helical" evidence="8">
    <location>
        <begin position="422"/>
        <end position="445"/>
    </location>
</feature>
<feature type="transmembrane region" description="Helical" evidence="8">
    <location>
        <begin position="98"/>
        <end position="120"/>
    </location>
</feature>
<feature type="transmembrane region" description="Helical" evidence="8">
    <location>
        <begin position="20"/>
        <end position="39"/>
    </location>
</feature>
<keyword evidence="7" id="KW-0813">Transport</keyword>
<evidence type="ECO:0000256" key="8">
    <source>
        <dbReference type="SAM" id="Phobius"/>
    </source>
</evidence>
<evidence type="ECO:0000256" key="4">
    <source>
        <dbReference type="ARBA" id="ARBA00022856"/>
    </source>
</evidence>
<comment type="caution">
    <text evidence="9">The sequence shown here is derived from an EMBL/GenBank/DDBJ whole genome shotgun (WGS) entry which is preliminary data.</text>
</comment>
<feature type="transmembrane region" description="Helical" evidence="8">
    <location>
        <begin position="126"/>
        <end position="147"/>
    </location>
</feature>
<dbReference type="PANTHER" id="PTHR11654">
    <property type="entry name" value="OLIGOPEPTIDE TRANSPORTER-RELATED"/>
    <property type="match status" value="1"/>
</dbReference>
<feature type="transmembrane region" description="Helical" evidence="8">
    <location>
        <begin position="207"/>
        <end position="230"/>
    </location>
</feature>
<evidence type="ECO:0000256" key="6">
    <source>
        <dbReference type="ARBA" id="ARBA00023136"/>
    </source>
</evidence>
<evidence type="ECO:0008006" key="11">
    <source>
        <dbReference type="Google" id="ProtNLM"/>
    </source>
</evidence>
<keyword evidence="4" id="KW-0571">Peptide transport</keyword>
<name>A0A8S3Z0H2_9EUPU</name>
<evidence type="ECO:0000256" key="3">
    <source>
        <dbReference type="ARBA" id="ARBA00022692"/>
    </source>
</evidence>
<dbReference type="GO" id="GO:0006857">
    <property type="term" value="P:oligopeptide transport"/>
    <property type="evidence" value="ECO:0007669"/>
    <property type="project" value="InterPro"/>
</dbReference>
<accession>A0A8S3Z0H2</accession>
<keyword evidence="3 7" id="KW-0812">Transmembrane</keyword>
<comment type="subcellular location">
    <subcellularLocation>
        <location evidence="1 7">Membrane</location>
        <topology evidence="1 7">Multi-pass membrane protein</topology>
    </subcellularLocation>
</comment>
<protein>
    <recommendedName>
        <fullName evidence="11">Solute carrier family 15 member 4</fullName>
    </recommendedName>
</protein>
<keyword evidence="10" id="KW-1185">Reference proteome</keyword>
<keyword evidence="6 8" id="KW-0472">Membrane</keyword>
<feature type="transmembrane region" description="Helical" evidence="8">
    <location>
        <begin position="296"/>
        <end position="316"/>
    </location>
</feature>
<dbReference type="PROSITE" id="PS01023">
    <property type="entry name" value="PTR2_2"/>
    <property type="match status" value="1"/>
</dbReference>
<gene>
    <name evidence="9" type="ORF">CUNI_LOCUS8575</name>
</gene>
<evidence type="ECO:0000313" key="9">
    <source>
        <dbReference type="EMBL" id="CAG5123017.1"/>
    </source>
</evidence>
<dbReference type="InterPro" id="IPR036259">
    <property type="entry name" value="MFS_trans_sf"/>
</dbReference>
<dbReference type="GO" id="GO:0022857">
    <property type="term" value="F:transmembrane transporter activity"/>
    <property type="evidence" value="ECO:0007669"/>
    <property type="project" value="InterPro"/>
</dbReference>
<feature type="transmembrane region" description="Helical" evidence="8">
    <location>
        <begin position="59"/>
        <end position="77"/>
    </location>
</feature>
<reference evidence="9" key="1">
    <citation type="submission" date="2021-04" db="EMBL/GenBank/DDBJ databases">
        <authorList>
            <consortium name="Molecular Ecology Group"/>
        </authorList>
    </citation>
    <scope>NUCLEOTIDE SEQUENCE</scope>
</reference>
<proteinExistence type="inferred from homology"/>
<evidence type="ECO:0000256" key="1">
    <source>
        <dbReference type="ARBA" id="ARBA00004141"/>
    </source>
</evidence>
<feature type="transmembrane region" description="Helical" evidence="8">
    <location>
        <begin position="254"/>
        <end position="275"/>
    </location>
</feature>
<comment type="similarity">
    <text evidence="2 7">Belongs to the major facilitator superfamily. Proton-dependent oligopeptide transporter (POT/PTR) (TC 2.A.17) family.</text>
</comment>
<organism evidence="9 10">
    <name type="scientific">Candidula unifasciata</name>
    <dbReference type="NCBI Taxonomy" id="100452"/>
    <lineage>
        <taxon>Eukaryota</taxon>
        <taxon>Metazoa</taxon>
        <taxon>Spiralia</taxon>
        <taxon>Lophotrochozoa</taxon>
        <taxon>Mollusca</taxon>
        <taxon>Gastropoda</taxon>
        <taxon>Heterobranchia</taxon>
        <taxon>Euthyneura</taxon>
        <taxon>Panpulmonata</taxon>
        <taxon>Eupulmonata</taxon>
        <taxon>Stylommatophora</taxon>
        <taxon>Helicina</taxon>
        <taxon>Helicoidea</taxon>
        <taxon>Geomitridae</taxon>
        <taxon>Candidula</taxon>
    </lineage>
</organism>
<evidence type="ECO:0000313" key="10">
    <source>
        <dbReference type="Proteomes" id="UP000678393"/>
    </source>
</evidence>
<dbReference type="AlphaFoldDB" id="A0A8S3Z0H2"/>
<keyword evidence="5 8" id="KW-1133">Transmembrane helix</keyword>
<dbReference type="Proteomes" id="UP000678393">
    <property type="component" value="Unassembled WGS sequence"/>
</dbReference>
<evidence type="ECO:0000256" key="2">
    <source>
        <dbReference type="ARBA" id="ARBA00005982"/>
    </source>
</evidence>
<dbReference type="GO" id="GO:0016020">
    <property type="term" value="C:membrane"/>
    <property type="evidence" value="ECO:0007669"/>
    <property type="project" value="UniProtKB-SubCell"/>
</dbReference>
<dbReference type="EMBL" id="CAJHNH020001424">
    <property type="protein sequence ID" value="CAG5123017.1"/>
    <property type="molecule type" value="Genomic_DNA"/>
</dbReference>
<dbReference type="SUPFAM" id="SSF103473">
    <property type="entry name" value="MFS general substrate transporter"/>
    <property type="match status" value="1"/>
</dbReference>
<dbReference type="InterPro" id="IPR000109">
    <property type="entry name" value="POT_fam"/>
</dbReference>
<dbReference type="InterPro" id="IPR018456">
    <property type="entry name" value="PTR2_symporter_CS"/>
</dbReference>
<dbReference type="Gene3D" id="1.20.1250.20">
    <property type="entry name" value="MFS general substrate transporter like domains"/>
    <property type="match status" value="1"/>
</dbReference>